<dbReference type="Pfam" id="PF08241">
    <property type="entry name" value="Methyltransf_11"/>
    <property type="match status" value="1"/>
</dbReference>
<dbReference type="AlphaFoldDB" id="A0AAQ0AX83"/>
<reference evidence="2" key="1">
    <citation type="submission" date="2019-09" db="EMBL/GenBank/DDBJ databases">
        <title>Comparative Genomics of Leptospira interrogans Reveals Genome Plasticity - A Common Adaptive Strategy for Survival in Various Hosts.</title>
        <authorList>
            <person name="Ramli S.R."/>
            <person name="Bunk B."/>
            <person name="Goris M."/>
            <person name="Bhuju S."/>
            <person name="Jarek M."/>
            <person name="Sproer C."/>
            <person name="Mustakim S."/>
            <person name="Strommenger B."/>
            <person name="Pessler F."/>
        </authorList>
    </citation>
    <scope>NUCLEOTIDE SEQUENCE</scope>
    <source>
        <strain evidence="2">782</strain>
    </source>
</reference>
<proteinExistence type="predicted"/>
<accession>A0AAQ0AX83</accession>
<name>A0AAQ0AX83_LEPIR</name>
<dbReference type="InterPro" id="IPR029063">
    <property type="entry name" value="SAM-dependent_MTases_sf"/>
</dbReference>
<feature type="domain" description="Methyltransferase type 11" evidence="1">
    <location>
        <begin position="6"/>
        <end position="67"/>
    </location>
</feature>
<dbReference type="InterPro" id="IPR013216">
    <property type="entry name" value="Methyltransf_11"/>
</dbReference>
<evidence type="ECO:0000313" key="2">
    <source>
        <dbReference type="EMBL" id="QOI42201.1"/>
    </source>
</evidence>
<gene>
    <name evidence="2" type="ORF">Lepto782_07960</name>
</gene>
<dbReference type="CDD" id="cd02440">
    <property type="entry name" value="AdoMet_MTases"/>
    <property type="match status" value="1"/>
</dbReference>
<organism evidence="2 3">
    <name type="scientific">Leptospira interrogans serovar Canicola</name>
    <dbReference type="NCBI Taxonomy" id="211880"/>
    <lineage>
        <taxon>Bacteria</taxon>
        <taxon>Pseudomonadati</taxon>
        <taxon>Spirochaetota</taxon>
        <taxon>Spirochaetia</taxon>
        <taxon>Leptospirales</taxon>
        <taxon>Leptospiraceae</taxon>
        <taxon>Leptospira</taxon>
    </lineage>
</organism>
<dbReference type="Gene3D" id="3.40.50.150">
    <property type="entry name" value="Vaccinia Virus protein VP39"/>
    <property type="match status" value="1"/>
</dbReference>
<dbReference type="GO" id="GO:0008757">
    <property type="term" value="F:S-adenosylmethionine-dependent methyltransferase activity"/>
    <property type="evidence" value="ECO:0007669"/>
    <property type="project" value="InterPro"/>
</dbReference>
<dbReference type="SUPFAM" id="SSF53335">
    <property type="entry name" value="S-adenosyl-L-methionine-dependent methyltransferases"/>
    <property type="match status" value="1"/>
</dbReference>
<evidence type="ECO:0000313" key="3">
    <source>
        <dbReference type="Proteomes" id="UP000663124"/>
    </source>
</evidence>
<keyword evidence="2" id="KW-0489">Methyltransferase</keyword>
<dbReference type="EMBL" id="CP043884">
    <property type="protein sequence ID" value="QOI42201.1"/>
    <property type="molecule type" value="Genomic_DNA"/>
</dbReference>
<protein>
    <submittedName>
        <fullName evidence="2">Class I SAM-dependent methyltransferase</fullName>
    </submittedName>
</protein>
<keyword evidence="2" id="KW-0808">Transferase</keyword>
<sequence>MQEFRERVSNLKEFSSELIQSDILNPQYEEKFDIVFSVGLIEHFDVENTRKAFLNHLQFVKTPGVLIVTFPTPTFLYRMTRFLAEFLDM</sequence>
<dbReference type="GO" id="GO:0032259">
    <property type="term" value="P:methylation"/>
    <property type="evidence" value="ECO:0007669"/>
    <property type="project" value="UniProtKB-KW"/>
</dbReference>
<dbReference type="Proteomes" id="UP000663124">
    <property type="component" value="Chromosome 1"/>
</dbReference>
<evidence type="ECO:0000259" key="1">
    <source>
        <dbReference type="Pfam" id="PF08241"/>
    </source>
</evidence>